<dbReference type="RefSeq" id="WP_390277207.1">
    <property type="nucleotide sequence ID" value="NZ_JBHRYH010000011.1"/>
</dbReference>
<organism evidence="2 3">
    <name type="scientific">Vogesella amnigena</name>
    <dbReference type="NCBI Taxonomy" id="1507449"/>
    <lineage>
        <taxon>Bacteria</taxon>
        <taxon>Pseudomonadati</taxon>
        <taxon>Pseudomonadota</taxon>
        <taxon>Betaproteobacteria</taxon>
        <taxon>Neisseriales</taxon>
        <taxon>Chromobacteriaceae</taxon>
        <taxon>Vogesella</taxon>
    </lineage>
</organism>
<dbReference type="GO" id="GO:0102208">
    <property type="term" value="F:2-polyprenyl-6-hydroxyphenol methylase activity"/>
    <property type="evidence" value="ECO:0007669"/>
    <property type="project" value="UniProtKB-EC"/>
</dbReference>
<name>A0ABV7TS86_9NEIS</name>
<keyword evidence="2" id="KW-0489">Methyltransferase</keyword>
<dbReference type="Pfam" id="PF13649">
    <property type="entry name" value="Methyltransf_25"/>
    <property type="match status" value="1"/>
</dbReference>
<dbReference type="Proteomes" id="UP001595636">
    <property type="component" value="Unassembled WGS sequence"/>
</dbReference>
<dbReference type="EC" id="2.1.1.64" evidence="2"/>
<evidence type="ECO:0000313" key="3">
    <source>
        <dbReference type="Proteomes" id="UP001595636"/>
    </source>
</evidence>
<evidence type="ECO:0000313" key="2">
    <source>
        <dbReference type="EMBL" id="MFC3625572.1"/>
    </source>
</evidence>
<gene>
    <name evidence="2" type="ORF">ACFOKJ_05340</name>
</gene>
<proteinExistence type="predicted"/>
<dbReference type="PANTHER" id="PTHR43464">
    <property type="entry name" value="METHYLTRANSFERASE"/>
    <property type="match status" value="1"/>
</dbReference>
<dbReference type="InterPro" id="IPR041698">
    <property type="entry name" value="Methyltransf_25"/>
</dbReference>
<keyword evidence="3" id="KW-1185">Reference proteome</keyword>
<sequence length="222" mass="25100">MQWNPTWETVFSQQAWGKYPAEPLIRFVARNYYQTERSQIRFLELGCGPGANLWFLAREGFGFVGVDGSPTAIRQAGERLDLECPGWRERGQLLVADVTMLDLPTESFDAVIDNECVYCMPFDSALSIYRQAWQLLKPGGRIFARTFSAETWGMGSGQRLEDDYYICSDGPLAHKGASRFTRREQLDTLFQPFGQLQVEKTTVSYGGGEQVVAEWLIEGVKA</sequence>
<keyword evidence="2" id="KW-0808">Transferase</keyword>
<dbReference type="InterPro" id="IPR029063">
    <property type="entry name" value="SAM-dependent_MTases_sf"/>
</dbReference>
<dbReference type="EMBL" id="JBHRYH010000011">
    <property type="protein sequence ID" value="MFC3625572.1"/>
    <property type="molecule type" value="Genomic_DNA"/>
</dbReference>
<accession>A0ABV7TS86</accession>
<dbReference type="SUPFAM" id="SSF53335">
    <property type="entry name" value="S-adenosyl-L-methionine-dependent methyltransferases"/>
    <property type="match status" value="1"/>
</dbReference>
<dbReference type="GO" id="GO:0032259">
    <property type="term" value="P:methylation"/>
    <property type="evidence" value="ECO:0007669"/>
    <property type="project" value="UniProtKB-KW"/>
</dbReference>
<feature type="domain" description="Methyltransferase" evidence="1">
    <location>
        <begin position="43"/>
        <end position="140"/>
    </location>
</feature>
<protein>
    <submittedName>
        <fullName evidence="2">Class I SAM-dependent methyltransferase</fullName>
        <ecNumber evidence="2">2.1.1.222</ecNumber>
        <ecNumber evidence="2">2.1.1.64</ecNumber>
    </submittedName>
</protein>
<dbReference type="CDD" id="cd02440">
    <property type="entry name" value="AdoMet_MTases"/>
    <property type="match status" value="1"/>
</dbReference>
<dbReference type="PANTHER" id="PTHR43464:SF23">
    <property type="entry name" value="JUVENILE HORMONE ACID O-METHYLTRANSFERASE"/>
    <property type="match status" value="1"/>
</dbReference>
<reference evidence="3" key="1">
    <citation type="journal article" date="2019" name="Int. J. Syst. Evol. Microbiol.">
        <title>The Global Catalogue of Microorganisms (GCM) 10K type strain sequencing project: providing services to taxonomists for standard genome sequencing and annotation.</title>
        <authorList>
            <consortium name="The Broad Institute Genomics Platform"/>
            <consortium name="The Broad Institute Genome Sequencing Center for Infectious Disease"/>
            <person name="Wu L."/>
            <person name="Ma J."/>
        </authorList>
    </citation>
    <scope>NUCLEOTIDE SEQUENCE [LARGE SCALE GENOMIC DNA]</scope>
    <source>
        <strain evidence="3">KCTC 42195</strain>
    </source>
</reference>
<comment type="caution">
    <text evidence="2">The sequence shown here is derived from an EMBL/GenBank/DDBJ whole genome shotgun (WGS) entry which is preliminary data.</text>
</comment>
<dbReference type="Gene3D" id="3.40.50.150">
    <property type="entry name" value="Vaccinia Virus protein VP39"/>
    <property type="match status" value="1"/>
</dbReference>
<dbReference type="GO" id="GO:0061542">
    <property type="term" value="F:3-demethylubiquinol 3-O-methyltransferase activity"/>
    <property type="evidence" value="ECO:0007669"/>
    <property type="project" value="UniProtKB-EC"/>
</dbReference>
<evidence type="ECO:0000259" key="1">
    <source>
        <dbReference type="Pfam" id="PF13649"/>
    </source>
</evidence>
<dbReference type="EC" id="2.1.1.222" evidence="2"/>